<proteinExistence type="predicted"/>
<feature type="transmembrane region" description="Helical" evidence="1">
    <location>
        <begin position="41"/>
        <end position="61"/>
    </location>
</feature>
<protein>
    <recommendedName>
        <fullName evidence="4">DUF3040 domain-containing protein</fullName>
    </recommendedName>
</protein>
<gene>
    <name evidence="2" type="ORF">BBK82_35285</name>
</gene>
<dbReference type="STRING" id="1586287.BBK82_35285"/>
<dbReference type="AlphaFoldDB" id="A0A1B2HS35"/>
<evidence type="ECO:0000313" key="3">
    <source>
        <dbReference type="Proteomes" id="UP000093053"/>
    </source>
</evidence>
<name>A0A1B2HS35_9PSEU</name>
<dbReference type="OrthoDB" id="3698215at2"/>
<keyword evidence="1" id="KW-0472">Membrane</keyword>
<dbReference type="Pfam" id="PF11239">
    <property type="entry name" value="DUF3040"/>
    <property type="match status" value="1"/>
</dbReference>
<evidence type="ECO:0000256" key="1">
    <source>
        <dbReference type="SAM" id="Phobius"/>
    </source>
</evidence>
<accession>A0A1B2HS35</accession>
<dbReference type="InterPro" id="IPR021401">
    <property type="entry name" value="DUF3040"/>
</dbReference>
<dbReference type="Proteomes" id="UP000093053">
    <property type="component" value="Chromosome"/>
</dbReference>
<organism evidence="2 3">
    <name type="scientific">Lentzea guizhouensis</name>
    <dbReference type="NCBI Taxonomy" id="1586287"/>
    <lineage>
        <taxon>Bacteria</taxon>
        <taxon>Bacillati</taxon>
        <taxon>Actinomycetota</taxon>
        <taxon>Actinomycetes</taxon>
        <taxon>Pseudonocardiales</taxon>
        <taxon>Pseudonocardiaceae</taxon>
        <taxon>Lentzea</taxon>
    </lineage>
</organism>
<keyword evidence="1" id="KW-0812">Transmembrane</keyword>
<sequence length="98" mass="10411">MALADHEKRELEEIERRLSGEDPKFAAKLARPSLFAFLSRNAIRVLGGFAVFLCGLLVVIAGVTWSLVPLVVAGAVVCAIVFVGLLVAAWRGSTTSTA</sequence>
<dbReference type="KEGG" id="led:BBK82_35285"/>
<keyword evidence="1" id="KW-1133">Transmembrane helix</keyword>
<evidence type="ECO:0000313" key="2">
    <source>
        <dbReference type="EMBL" id="ANZ40498.1"/>
    </source>
</evidence>
<keyword evidence="3" id="KW-1185">Reference proteome</keyword>
<dbReference type="RefSeq" id="WP_065918837.1">
    <property type="nucleotide sequence ID" value="NZ_CP016793.1"/>
</dbReference>
<feature type="transmembrane region" description="Helical" evidence="1">
    <location>
        <begin position="67"/>
        <end position="90"/>
    </location>
</feature>
<dbReference type="EMBL" id="CP016793">
    <property type="protein sequence ID" value="ANZ40498.1"/>
    <property type="molecule type" value="Genomic_DNA"/>
</dbReference>
<evidence type="ECO:0008006" key="4">
    <source>
        <dbReference type="Google" id="ProtNLM"/>
    </source>
</evidence>
<reference evidence="2 3" key="1">
    <citation type="submission" date="2016-07" db="EMBL/GenBank/DDBJ databases">
        <title>Complete genome sequence of the Lentzea guizhouensis DHS C013.</title>
        <authorList>
            <person name="Cao C."/>
        </authorList>
    </citation>
    <scope>NUCLEOTIDE SEQUENCE [LARGE SCALE GENOMIC DNA]</scope>
    <source>
        <strain evidence="2 3">DHS C013</strain>
    </source>
</reference>